<dbReference type="EMBL" id="PZQS01000008">
    <property type="protein sequence ID" value="PVD26302.1"/>
    <property type="molecule type" value="Genomic_DNA"/>
</dbReference>
<dbReference type="PANTHER" id="PTHR10131:SF157">
    <property type="entry name" value="RECEPTOR-ASSOCIATED FACTOR, PUTATIVE-RELATED"/>
    <property type="match status" value="1"/>
</dbReference>
<evidence type="ECO:0000256" key="1">
    <source>
        <dbReference type="SAM" id="Coils"/>
    </source>
</evidence>
<dbReference type="AlphaFoldDB" id="A0A2T7NYQ9"/>
<proteinExistence type="predicted"/>
<feature type="coiled-coil region" evidence="1">
    <location>
        <begin position="139"/>
        <end position="201"/>
    </location>
</feature>
<dbReference type="SUPFAM" id="SSF49599">
    <property type="entry name" value="TRAF domain-like"/>
    <property type="match status" value="1"/>
</dbReference>
<keyword evidence="4" id="KW-1185">Reference proteome</keyword>
<dbReference type="GO" id="GO:0043122">
    <property type="term" value="P:regulation of canonical NF-kappaB signal transduction"/>
    <property type="evidence" value="ECO:0007669"/>
    <property type="project" value="TreeGrafter"/>
</dbReference>
<dbReference type="OrthoDB" id="1630758at2759"/>
<evidence type="ECO:0008006" key="5">
    <source>
        <dbReference type="Google" id="ProtNLM"/>
    </source>
</evidence>
<evidence type="ECO:0000313" key="4">
    <source>
        <dbReference type="Proteomes" id="UP000245119"/>
    </source>
</evidence>
<reference evidence="3 4" key="1">
    <citation type="submission" date="2018-04" db="EMBL/GenBank/DDBJ databases">
        <title>The genome of golden apple snail Pomacea canaliculata provides insight into stress tolerance and invasive adaptation.</title>
        <authorList>
            <person name="Liu C."/>
            <person name="Liu B."/>
            <person name="Ren Y."/>
            <person name="Zhang Y."/>
            <person name="Wang H."/>
            <person name="Li S."/>
            <person name="Jiang F."/>
            <person name="Yin L."/>
            <person name="Zhang G."/>
            <person name="Qian W."/>
            <person name="Fan W."/>
        </authorList>
    </citation>
    <scope>NUCLEOTIDE SEQUENCE [LARGE SCALE GENOMIC DNA]</scope>
    <source>
        <strain evidence="3">SZHN2017</strain>
        <tissue evidence="3">Muscle</tissue>
    </source>
</reference>
<dbReference type="Proteomes" id="UP000245119">
    <property type="component" value="Linkage Group LG8"/>
</dbReference>
<dbReference type="STRING" id="400727.A0A2T7NYQ9"/>
<feature type="compositionally biased region" description="Acidic residues" evidence="2">
    <location>
        <begin position="102"/>
        <end position="119"/>
    </location>
</feature>
<dbReference type="Gene3D" id="3.30.40.10">
    <property type="entry name" value="Zinc/RING finger domain, C3HC4 (zinc finger)"/>
    <property type="match status" value="1"/>
</dbReference>
<name>A0A2T7NYQ9_POMCA</name>
<accession>A0A2T7NYQ9</accession>
<dbReference type="InterPro" id="IPR013083">
    <property type="entry name" value="Znf_RING/FYVE/PHD"/>
</dbReference>
<gene>
    <name evidence="3" type="ORF">C0Q70_13973</name>
</gene>
<keyword evidence="1" id="KW-0175">Coiled coil</keyword>
<evidence type="ECO:0000256" key="2">
    <source>
        <dbReference type="SAM" id="MobiDB-lite"/>
    </source>
</evidence>
<sequence>MCLRTWLARPAALTCPECRAPVSSDAVNPVHALRNLIGSLEVRCDHAHRGCKAAVRLDLLAGHLSTCDFAPVQCAGCGQAVSKLHLPEHQMDCPGIAASVNDNDDSAEGSTSDDDDERDSWELRLSRTSAGKSACIGDVLALMDRIRALESRVERLLGELRAARTANLDLEREYKQISEQLREKRREIRDLRDVEAFLDRNCSPSPETMAQLSLFIARNLLRKPRYVEVGRAFEAIQKCYDRFQGAHPDCEHDMHMLLATAYASNWFSPRQRLSISCWLCTITRPGMRVGSTLLNR</sequence>
<evidence type="ECO:0000313" key="3">
    <source>
        <dbReference type="EMBL" id="PVD26302.1"/>
    </source>
</evidence>
<comment type="caution">
    <text evidence="3">The sequence shown here is derived from an EMBL/GenBank/DDBJ whole genome shotgun (WGS) entry which is preliminary data.</text>
</comment>
<organism evidence="3 4">
    <name type="scientific">Pomacea canaliculata</name>
    <name type="common">Golden apple snail</name>
    <dbReference type="NCBI Taxonomy" id="400727"/>
    <lineage>
        <taxon>Eukaryota</taxon>
        <taxon>Metazoa</taxon>
        <taxon>Spiralia</taxon>
        <taxon>Lophotrochozoa</taxon>
        <taxon>Mollusca</taxon>
        <taxon>Gastropoda</taxon>
        <taxon>Caenogastropoda</taxon>
        <taxon>Architaenioglossa</taxon>
        <taxon>Ampullarioidea</taxon>
        <taxon>Ampullariidae</taxon>
        <taxon>Pomacea</taxon>
    </lineage>
</organism>
<dbReference type="PANTHER" id="PTHR10131">
    <property type="entry name" value="TNF RECEPTOR ASSOCIATED FACTOR"/>
    <property type="match status" value="1"/>
</dbReference>
<feature type="region of interest" description="Disordered" evidence="2">
    <location>
        <begin position="95"/>
        <end position="120"/>
    </location>
</feature>
<dbReference type="SUPFAM" id="SSF57850">
    <property type="entry name" value="RING/U-box"/>
    <property type="match status" value="1"/>
</dbReference>
<protein>
    <recommendedName>
        <fullName evidence="5">TRAF-type domain-containing protein</fullName>
    </recommendedName>
</protein>